<dbReference type="InterPro" id="IPR015943">
    <property type="entry name" value="WD40/YVTN_repeat-like_dom_sf"/>
</dbReference>
<accession>A0A9W8A6H3</accession>
<reference evidence="6" key="1">
    <citation type="submission" date="2022-07" db="EMBL/GenBank/DDBJ databases">
        <title>Phylogenomic reconstructions and comparative analyses of Kickxellomycotina fungi.</title>
        <authorList>
            <person name="Reynolds N.K."/>
            <person name="Stajich J.E."/>
            <person name="Barry K."/>
            <person name="Grigoriev I.V."/>
            <person name="Crous P."/>
            <person name="Smith M.E."/>
        </authorList>
    </citation>
    <scope>NUCLEOTIDE SEQUENCE</scope>
    <source>
        <strain evidence="6">NBRC 100468</strain>
    </source>
</reference>
<dbReference type="Proteomes" id="UP001150538">
    <property type="component" value="Unassembled WGS sequence"/>
</dbReference>
<dbReference type="InterPro" id="IPR036322">
    <property type="entry name" value="WD40_repeat_dom_sf"/>
</dbReference>
<gene>
    <name evidence="6" type="ORF">H4219_002591</name>
</gene>
<dbReference type="PANTHER" id="PTHR44414:SF1">
    <property type="entry name" value="PROTEIN NEDD1"/>
    <property type="match status" value="1"/>
</dbReference>
<evidence type="ECO:0000313" key="7">
    <source>
        <dbReference type="Proteomes" id="UP001150538"/>
    </source>
</evidence>
<sequence>MVLLTAAADTVVKLWNVDGPIGQTARPKSIRNSRPLSQASDRHQDISEPHAEYCLSTQDSDFELCKAQCVSISDKGNMLAIGGVGPKAAIVDLESDDITYIQTSKNMETETKLADIKFLGKDSDALLLANSSEMTVSVWDRKKQRIIEKYEASGPKYPISCMALSTNLKFIATGAEKGGEINLFNREQRTKSEYKLVSKQPIHALDLSPGYRASILAGADDGSLQLFDTSRPGQVPVRAWKSTHDAPIRGVSYSFVERRIAYSSGLDKKICRIDDAMRSGASLFADVGSPLTSIACDSVFGWIAVGSIDGEARVYDSRNPKQPFWNATLEKGKSVGSLSFASSTTAPMGARSIRASVSSSHGSDTLSTSEDKKPSISGITRSASTGSRADSVSRQPKLPLSGVTKRPVPLNTNSAASSSRPPIPTSHVKSPLQHPKPEVLPSSNDKHVPKDMPNESVLQKDRSYMELFSPARDSGSQSFLSRQLKNEKTPEQILKDHLSPGYSPEVKHENDDSKSELSKKANTFETPPPSAGDSIMELFTPKEQKRSGQPASILQSQKAPAFNVLQRLLQPKTPAPAVKETHTELKPQVPENTEKAGPLKNIEPVSVDAPSPFPQPVYNTRVSEIPNVQPKTTSVGLHNSLSADIIRQTVQDSLSPFCQQLRNDMLNLHLDIIRQNNEQVQQLSLLNKVSEEARQLRKEVERLTAENELLRKYIPYSNLMSDRENRDPSFY</sequence>
<feature type="compositionally biased region" description="Low complexity" evidence="5">
    <location>
        <begin position="356"/>
        <end position="368"/>
    </location>
</feature>
<feature type="compositionally biased region" description="Polar residues" evidence="5">
    <location>
        <begin position="474"/>
        <end position="483"/>
    </location>
</feature>
<feature type="compositionally biased region" description="Polar residues" evidence="5">
    <location>
        <begin position="410"/>
        <end position="420"/>
    </location>
</feature>
<dbReference type="GO" id="GO:0000922">
    <property type="term" value="C:spindle pole"/>
    <property type="evidence" value="ECO:0007669"/>
    <property type="project" value="TreeGrafter"/>
</dbReference>
<feature type="compositionally biased region" description="Basic and acidic residues" evidence="5">
    <location>
        <begin position="505"/>
        <end position="519"/>
    </location>
</feature>
<feature type="compositionally biased region" description="Polar residues" evidence="5">
    <location>
        <begin position="30"/>
        <end position="39"/>
    </location>
</feature>
<dbReference type="GO" id="GO:0000278">
    <property type="term" value="P:mitotic cell cycle"/>
    <property type="evidence" value="ECO:0007669"/>
    <property type="project" value="TreeGrafter"/>
</dbReference>
<dbReference type="EMBL" id="JANBPU010000045">
    <property type="protein sequence ID" value="KAJ1918436.1"/>
    <property type="molecule type" value="Genomic_DNA"/>
</dbReference>
<dbReference type="PANTHER" id="PTHR44414">
    <property type="entry name" value="PROTEIN NEDD1"/>
    <property type="match status" value="1"/>
</dbReference>
<evidence type="ECO:0000256" key="5">
    <source>
        <dbReference type="SAM" id="MobiDB-lite"/>
    </source>
</evidence>
<dbReference type="GO" id="GO:0043015">
    <property type="term" value="F:gamma-tubulin binding"/>
    <property type="evidence" value="ECO:0007669"/>
    <property type="project" value="TreeGrafter"/>
</dbReference>
<evidence type="ECO:0008006" key="8">
    <source>
        <dbReference type="Google" id="ProtNLM"/>
    </source>
</evidence>
<dbReference type="GO" id="GO:0005814">
    <property type="term" value="C:centriole"/>
    <property type="evidence" value="ECO:0007669"/>
    <property type="project" value="TreeGrafter"/>
</dbReference>
<feature type="coiled-coil region" evidence="4">
    <location>
        <begin position="686"/>
        <end position="713"/>
    </location>
</feature>
<dbReference type="InterPro" id="IPR052818">
    <property type="entry name" value="NEDD1_Spindle_Assembly"/>
</dbReference>
<evidence type="ECO:0000256" key="4">
    <source>
        <dbReference type="SAM" id="Coils"/>
    </source>
</evidence>
<evidence type="ECO:0000313" key="6">
    <source>
        <dbReference type="EMBL" id="KAJ1918436.1"/>
    </source>
</evidence>
<comment type="caution">
    <text evidence="6">The sequence shown here is derived from an EMBL/GenBank/DDBJ whole genome shotgun (WGS) entry which is preliminary data.</text>
</comment>
<dbReference type="PROSITE" id="PS50082">
    <property type="entry name" value="WD_REPEATS_2"/>
    <property type="match status" value="1"/>
</dbReference>
<protein>
    <recommendedName>
        <fullName evidence="8">Neural cell expressed, developmentally down-regulated 1</fullName>
    </recommendedName>
</protein>
<dbReference type="PROSITE" id="PS00678">
    <property type="entry name" value="WD_REPEATS_1"/>
    <property type="match status" value="1"/>
</dbReference>
<dbReference type="InterPro" id="IPR001680">
    <property type="entry name" value="WD40_rpt"/>
</dbReference>
<dbReference type="SUPFAM" id="SSF50978">
    <property type="entry name" value="WD40 repeat-like"/>
    <property type="match status" value="1"/>
</dbReference>
<feature type="compositionally biased region" description="Basic and acidic residues" evidence="5">
    <location>
        <begin position="444"/>
        <end position="464"/>
    </location>
</feature>
<keyword evidence="2" id="KW-0677">Repeat</keyword>
<feature type="repeat" description="WD" evidence="3">
    <location>
        <begin position="1"/>
        <end position="18"/>
    </location>
</feature>
<dbReference type="OrthoDB" id="1602884at2759"/>
<feature type="compositionally biased region" description="Basic and acidic residues" evidence="5">
    <location>
        <begin position="484"/>
        <end position="498"/>
    </location>
</feature>
<name>A0A9W8A6H3_9FUNG</name>
<feature type="compositionally biased region" description="Polar residues" evidence="5">
    <location>
        <begin position="377"/>
        <end position="394"/>
    </location>
</feature>
<feature type="region of interest" description="Disordered" evidence="5">
    <location>
        <begin position="24"/>
        <end position="45"/>
    </location>
</feature>
<feature type="region of interest" description="Disordered" evidence="5">
    <location>
        <begin position="351"/>
        <end position="534"/>
    </location>
</feature>
<dbReference type="InterPro" id="IPR019775">
    <property type="entry name" value="WD40_repeat_CS"/>
</dbReference>
<evidence type="ECO:0000256" key="3">
    <source>
        <dbReference type="PROSITE-ProRule" id="PRU00221"/>
    </source>
</evidence>
<dbReference type="GO" id="GO:0007020">
    <property type="term" value="P:microtubule nucleation"/>
    <property type="evidence" value="ECO:0007669"/>
    <property type="project" value="TreeGrafter"/>
</dbReference>
<dbReference type="Gene3D" id="2.130.10.10">
    <property type="entry name" value="YVTN repeat-like/Quinoprotein amine dehydrogenase"/>
    <property type="match status" value="2"/>
</dbReference>
<dbReference type="GO" id="GO:0036064">
    <property type="term" value="C:ciliary basal body"/>
    <property type="evidence" value="ECO:0007669"/>
    <property type="project" value="TreeGrafter"/>
</dbReference>
<organism evidence="6 7">
    <name type="scientific">Mycoemilia scoparia</name>
    <dbReference type="NCBI Taxonomy" id="417184"/>
    <lineage>
        <taxon>Eukaryota</taxon>
        <taxon>Fungi</taxon>
        <taxon>Fungi incertae sedis</taxon>
        <taxon>Zoopagomycota</taxon>
        <taxon>Kickxellomycotina</taxon>
        <taxon>Kickxellomycetes</taxon>
        <taxon>Kickxellales</taxon>
        <taxon>Kickxellaceae</taxon>
        <taxon>Mycoemilia</taxon>
    </lineage>
</organism>
<dbReference type="GO" id="GO:0005737">
    <property type="term" value="C:cytoplasm"/>
    <property type="evidence" value="ECO:0007669"/>
    <property type="project" value="TreeGrafter"/>
</dbReference>
<dbReference type="SMART" id="SM00320">
    <property type="entry name" value="WD40"/>
    <property type="match status" value="5"/>
</dbReference>
<proteinExistence type="predicted"/>
<keyword evidence="7" id="KW-1185">Reference proteome</keyword>
<keyword evidence="1 3" id="KW-0853">WD repeat</keyword>
<keyword evidence="4" id="KW-0175">Coiled coil</keyword>
<dbReference type="AlphaFoldDB" id="A0A9W8A6H3"/>
<evidence type="ECO:0000256" key="1">
    <source>
        <dbReference type="ARBA" id="ARBA00022574"/>
    </source>
</evidence>
<evidence type="ECO:0000256" key="2">
    <source>
        <dbReference type="ARBA" id="ARBA00022737"/>
    </source>
</evidence>